<dbReference type="STRING" id="299467.A0A443SQI1"/>
<comment type="caution">
    <text evidence="5">The sequence shown here is derived from an EMBL/GenBank/DDBJ whole genome shotgun (WGS) entry which is preliminary data.</text>
</comment>
<reference evidence="5 6" key="1">
    <citation type="journal article" date="2018" name="Gigascience">
        <title>Genomes of trombidid mites reveal novel predicted allergens and laterally-transferred genes associated with secondary metabolism.</title>
        <authorList>
            <person name="Dong X."/>
            <person name="Chaisiri K."/>
            <person name="Xia D."/>
            <person name="Armstrong S.D."/>
            <person name="Fang Y."/>
            <person name="Donnelly M.J."/>
            <person name="Kadowaki T."/>
            <person name="McGarry J.W."/>
            <person name="Darby A.C."/>
            <person name="Makepeace B.L."/>
        </authorList>
    </citation>
    <scope>NUCLEOTIDE SEQUENCE [LARGE SCALE GENOMIC DNA]</scope>
    <source>
        <strain evidence="5">UoL-UT</strain>
    </source>
</reference>
<protein>
    <submittedName>
        <fullName evidence="5">Uncharacterized protein</fullName>
    </submittedName>
</protein>
<name>A0A443SQI1_9ACAR</name>
<feature type="domain" description="ZP" evidence="4">
    <location>
        <begin position="794"/>
        <end position="1040"/>
    </location>
</feature>
<sequence length="1220" mass="137167">QSCNNGQGKLVYEKISDYRLSGLQTFGNKPDREICWKNALEGVRKIRFHQLTVVIRLILHQENGAQVRISRYKQCHIRQALTLDTNFQPNSVGPAVTADYEDSQCILHFQRSTPDGDDALIKQPNAWHFNEVCLSSRKLSTDCSNRLIPDYRFDGVDDKEVFTKNRTECEDLCLNDTELPCRSASFDRTNNKCTLSRETRYMNSRGFKVDGNSDYVENMCLKSEFTNVLRSLLTRDAIGNQLCTATAFILETSKELEGAYERELITAQDFQECSNYCLASLEDRGFLCRSFMFDDKGHTCVLYDEDPLFYGEIENDKSAQPNSDPRTDTRTAQQPTRPLKASTGNLYRVLCVNAARGENAISNATLECHRRKRLDGPHEVEITTYSFYDCLEECTRRYGKNCKSVEYSSQHRLCRFSSGHIEDYGSMNLVDDPSYDYYKFIWCKFQVLLCVYVQTFYILTERCCNTRFTPDPLKHSTSQNTLYYQIPPKKSVLLNRSSHLGGYNPTGMSPAAAAPSSAHLQAGMYSDYGYGYPQSGMYNPWRDPHRGGFGYDRQPQPPPFALPSSASSFASRHGTFSGNYGNYGPMPPHYPGGGGGGYMPPPSLNPPSGAASGAAIPVPQSAINPSPVAPGPPPGGMPPPGYGIPYHAHGFPPLAGVPNSISAPFPPPPFPGAPGLPADRCKFPSNAPFSARFNRIGFGSRLRNTYIFKVIKAEKLEDCERACVDSRDFVCRSFNYRAFFQAENCELSQYDSKQLKLDNPQFFEQHTQYDYYERDAMGGMGQGFQAECLEVSQTCTPDGMEFTLKTPEGFFGRIYTYGFYDSCFYDGNGGTVSVLRISRANGFPRCGTQQYGDAMTNIVVVQFNDFVQTSRDKKYNLTCYFSGPGEAVVTSNYLDTKTDGRYPTQIEHLPAQNILTSNVVLRILYRGTPTNTIVVGDLLTFRLEARGHYRYDYYNSDIFATNVIAKDPYTGRQVHLIDGRGCPVDLYVFPELHKTPDGALEAEFYAFKIPDSNFLVFQATVRTCRGPCEPVICADRGRGHGSFPSWGRKKRSVNGTEALHEAASEETEEYEPTKPTTKNGTEEEEVHELLRVYLSREDIPSAESEFQVMEKEVSEPSFCIAQSGYYTLITAVTLLTTLLIVICVAGLIVFRRTKFTIKENRVEATNPNLYVSQFHKSSMHQKFDDPSEPIYTDPSLFERSRSLRSLTISSLGTTKQFPDE</sequence>
<dbReference type="InterPro" id="IPR052774">
    <property type="entry name" value="Celegans_DevNeuronal_Protein"/>
</dbReference>
<keyword evidence="6" id="KW-1185">Reference proteome</keyword>
<feature type="region of interest" description="Disordered" evidence="1">
    <location>
        <begin position="314"/>
        <end position="338"/>
    </location>
</feature>
<dbReference type="CDD" id="cd01099">
    <property type="entry name" value="PAN_AP_HGF"/>
    <property type="match status" value="3"/>
</dbReference>
<evidence type="ECO:0000256" key="2">
    <source>
        <dbReference type="SAM" id="Phobius"/>
    </source>
</evidence>
<dbReference type="VEuPathDB" id="VectorBase:LDEU002312"/>
<dbReference type="AlphaFoldDB" id="A0A443SQI1"/>
<dbReference type="Proteomes" id="UP000288716">
    <property type="component" value="Unassembled WGS sequence"/>
</dbReference>
<dbReference type="InterPro" id="IPR003609">
    <property type="entry name" value="Pan_app"/>
</dbReference>
<feature type="domain" description="Apple" evidence="3">
    <location>
        <begin position="368"/>
        <end position="443"/>
    </location>
</feature>
<dbReference type="GO" id="GO:0009653">
    <property type="term" value="P:anatomical structure morphogenesis"/>
    <property type="evidence" value="ECO:0007669"/>
    <property type="project" value="TreeGrafter"/>
</dbReference>
<evidence type="ECO:0000259" key="4">
    <source>
        <dbReference type="PROSITE" id="PS51034"/>
    </source>
</evidence>
<feature type="non-terminal residue" evidence="5">
    <location>
        <position position="1"/>
    </location>
</feature>
<dbReference type="Pfam" id="PF00024">
    <property type="entry name" value="PAN_1"/>
    <property type="match status" value="4"/>
</dbReference>
<dbReference type="EMBL" id="NCKV01000791">
    <property type="protein sequence ID" value="RWS29725.1"/>
    <property type="molecule type" value="Genomic_DNA"/>
</dbReference>
<evidence type="ECO:0000313" key="6">
    <source>
        <dbReference type="Proteomes" id="UP000288716"/>
    </source>
</evidence>
<dbReference type="PANTHER" id="PTHR47327:SF9">
    <property type="entry name" value="NO MECHANORECEPTOR POTENTIAL A, ISOFORM A"/>
    <property type="match status" value="1"/>
</dbReference>
<feature type="compositionally biased region" description="Polar residues" evidence="1">
    <location>
        <begin position="318"/>
        <end position="336"/>
    </location>
</feature>
<accession>A0A443SQI1</accession>
<evidence type="ECO:0000313" key="5">
    <source>
        <dbReference type="EMBL" id="RWS29725.1"/>
    </source>
</evidence>
<feature type="transmembrane region" description="Helical" evidence="2">
    <location>
        <begin position="1125"/>
        <end position="1150"/>
    </location>
</feature>
<dbReference type="OrthoDB" id="6423981at2759"/>
<dbReference type="PROSITE" id="PS50948">
    <property type="entry name" value="PAN"/>
    <property type="match status" value="4"/>
</dbReference>
<keyword evidence="2" id="KW-0812">Transmembrane</keyword>
<feature type="domain" description="Apple" evidence="3">
    <location>
        <begin position="143"/>
        <end position="220"/>
    </location>
</feature>
<gene>
    <name evidence="5" type="ORF">B4U80_08834</name>
</gene>
<feature type="domain" description="Apple" evidence="3">
    <location>
        <begin position="243"/>
        <end position="332"/>
    </location>
</feature>
<evidence type="ECO:0000259" key="3">
    <source>
        <dbReference type="PROSITE" id="PS50948"/>
    </source>
</evidence>
<dbReference type="InterPro" id="IPR001507">
    <property type="entry name" value="ZP_dom"/>
</dbReference>
<dbReference type="PANTHER" id="PTHR47327">
    <property type="entry name" value="FI18240P1-RELATED"/>
    <property type="match status" value="1"/>
</dbReference>
<feature type="region of interest" description="Disordered" evidence="1">
    <location>
        <begin position="1057"/>
        <end position="1082"/>
    </location>
</feature>
<keyword evidence="2" id="KW-1133">Transmembrane helix</keyword>
<evidence type="ECO:0000256" key="1">
    <source>
        <dbReference type="SAM" id="MobiDB-lite"/>
    </source>
</evidence>
<dbReference type="SMART" id="SM00241">
    <property type="entry name" value="ZP"/>
    <property type="match status" value="1"/>
</dbReference>
<feature type="non-terminal residue" evidence="5">
    <location>
        <position position="1220"/>
    </location>
</feature>
<dbReference type="PROSITE" id="PS51034">
    <property type="entry name" value="ZP_2"/>
    <property type="match status" value="1"/>
</dbReference>
<dbReference type="SMART" id="SM00473">
    <property type="entry name" value="PAN_AP"/>
    <property type="match status" value="4"/>
</dbReference>
<organism evidence="5 6">
    <name type="scientific">Leptotrombidium deliense</name>
    <dbReference type="NCBI Taxonomy" id="299467"/>
    <lineage>
        <taxon>Eukaryota</taxon>
        <taxon>Metazoa</taxon>
        <taxon>Ecdysozoa</taxon>
        <taxon>Arthropoda</taxon>
        <taxon>Chelicerata</taxon>
        <taxon>Arachnida</taxon>
        <taxon>Acari</taxon>
        <taxon>Acariformes</taxon>
        <taxon>Trombidiformes</taxon>
        <taxon>Prostigmata</taxon>
        <taxon>Anystina</taxon>
        <taxon>Parasitengona</taxon>
        <taxon>Trombiculoidea</taxon>
        <taxon>Trombiculidae</taxon>
        <taxon>Leptotrombidium</taxon>
    </lineage>
</organism>
<dbReference type="SUPFAM" id="SSF57414">
    <property type="entry name" value="Hairpin loop containing domain-like"/>
    <property type="match status" value="4"/>
</dbReference>
<keyword evidence="2" id="KW-0472">Membrane</keyword>
<feature type="domain" description="Apple" evidence="3">
    <location>
        <begin position="681"/>
        <end position="776"/>
    </location>
</feature>
<dbReference type="Gene3D" id="3.50.4.10">
    <property type="entry name" value="Hepatocyte Growth Factor"/>
    <property type="match status" value="4"/>
</dbReference>
<proteinExistence type="predicted"/>